<keyword evidence="2" id="KW-1185">Reference proteome</keyword>
<reference evidence="1 2" key="1">
    <citation type="submission" date="2018-08" db="EMBL/GenBank/DDBJ databases">
        <title>Sequencing the genomes of 1000 actinobacteria strains.</title>
        <authorList>
            <person name="Klenk H.-P."/>
        </authorList>
    </citation>
    <scope>NUCLEOTIDE SEQUENCE [LARGE SCALE GENOMIC DNA]</scope>
    <source>
        <strain evidence="1 2">DSM 22967</strain>
    </source>
</reference>
<dbReference type="AlphaFoldDB" id="A0A3D9U8M7"/>
<evidence type="ECO:0000313" key="1">
    <source>
        <dbReference type="EMBL" id="REF24623.1"/>
    </source>
</evidence>
<organism evidence="1 2">
    <name type="scientific">Calidifontibacter indicus</name>
    <dbReference type="NCBI Taxonomy" id="419650"/>
    <lineage>
        <taxon>Bacteria</taxon>
        <taxon>Bacillati</taxon>
        <taxon>Actinomycetota</taxon>
        <taxon>Actinomycetes</taxon>
        <taxon>Micrococcales</taxon>
        <taxon>Dermacoccaceae</taxon>
        <taxon>Calidifontibacter</taxon>
    </lineage>
</organism>
<accession>A0A3D9U8M7</accession>
<name>A0A3D9U8M7_9MICO</name>
<dbReference type="Proteomes" id="UP000256253">
    <property type="component" value="Unassembled WGS sequence"/>
</dbReference>
<comment type="caution">
    <text evidence="1">The sequence shown here is derived from an EMBL/GenBank/DDBJ whole genome shotgun (WGS) entry which is preliminary data.</text>
</comment>
<evidence type="ECO:0000313" key="2">
    <source>
        <dbReference type="Proteomes" id="UP000256253"/>
    </source>
</evidence>
<gene>
    <name evidence="1" type="ORF">DFJ65_3409</name>
</gene>
<proteinExistence type="predicted"/>
<protein>
    <submittedName>
        <fullName evidence="1">Uncharacterized protein</fullName>
    </submittedName>
</protein>
<sequence length="143" mass="15235">MVPNGLRDAAKVTVEAFPVELADCGYHFRDPRAVSALDRRECALSGCRRDEESGPLVAWVVLVARKTVCYEFVGDALNALPLEPEPAGDVRDGGAIAGLEDHAPGMCLTCRRGHSLPGVAQEPIDLEDGMQCRVGVGVHATLL</sequence>
<dbReference type="EMBL" id="QTUA01000002">
    <property type="protein sequence ID" value="REF24623.1"/>
    <property type="molecule type" value="Genomic_DNA"/>
</dbReference>